<comment type="caution">
    <text evidence="13">The sequence shown here is derived from an EMBL/GenBank/DDBJ whole genome shotgun (WGS) entry which is preliminary data.</text>
</comment>
<evidence type="ECO:0000313" key="14">
    <source>
        <dbReference type="Proteomes" id="UP001249851"/>
    </source>
</evidence>
<comment type="similarity">
    <text evidence="10">Belongs to the G-protein coupled receptor 1 family.</text>
</comment>
<dbReference type="PROSITE" id="PS50262">
    <property type="entry name" value="G_PROTEIN_RECEP_F1_2"/>
    <property type="match status" value="1"/>
</dbReference>
<accession>A0AAD9R7P2</accession>
<evidence type="ECO:0000259" key="12">
    <source>
        <dbReference type="PROSITE" id="PS50262"/>
    </source>
</evidence>
<organism evidence="13 14">
    <name type="scientific">Acropora cervicornis</name>
    <name type="common">Staghorn coral</name>
    <dbReference type="NCBI Taxonomy" id="6130"/>
    <lineage>
        <taxon>Eukaryota</taxon>
        <taxon>Metazoa</taxon>
        <taxon>Cnidaria</taxon>
        <taxon>Anthozoa</taxon>
        <taxon>Hexacorallia</taxon>
        <taxon>Scleractinia</taxon>
        <taxon>Astrocoeniina</taxon>
        <taxon>Acroporidae</taxon>
        <taxon>Acropora</taxon>
    </lineage>
</organism>
<dbReference type="PROSITE" id="PS00237">
    <property type="entry name" value="G_PROTEIN_RECEP_F1_1"/>
    <property type="match status" value="1"/>
</dbReference>
<keyword evidence="7 10" id="KW-0675">Receptor</keyword>
<keyword evidence="4 11" id="KW-1133">Transmembrane helix</keyword>
<keyword evidence="5 10" id="KW-0297">G-protein coupled receptor</keyword>
<feature type="transmembrane region" description="Helical" evidence="11">
    <location>
        <begin position="222"/>
        <end position="246"/>
    </location>
</feature>
<evidence type="ECO:0000256" key="8">
    <source>
        <dbReference type="ARBA" id="ARBA00023180"/>
    </source>
</evidence>
<dbReference type="PANTHER" id="PTHR24246:SF27">
    <property type="entry name" value="ADENOSINE RECEPTOR, ISOFORM A"/>
    <property type="match status" value="1"/>
</dbReference>
<dbReference type="CDD" id="cd00637">
    <property type="entry name" value="7tm_classA_rhodopsin-like"/>
    <property type="match status" value="1"/>
</dbReference>
<proteinExistence type="inferred from homology"/>
<keyword evidence="2" id="KW-1003">Cell membrane</keyword>
<sequence length="306" mass="34701">MTLIHLTSAICLSVLSFTTFTSNLLLLVAIWKDPLKCFTAPTTGFIIAISFADLLTALTTEPIFAAYYFMVHLRGNDAVSSVLTVFSKIGSIISSVAISFSFLLVLALSWSQYVAMKFPHNFKRIVNKRNTLVFILLSLVYLLCFASVEFLGVDRHTFLKVSLALNSSFLSLNLMFIMFLLNLEFRRFVIRGSCRATYNVQSEVSSFKSESKWRPRRKNLQLQFTVVAMYLAGILLLSALPHVIIAQVFLYSSKSLSLRSAQNFQVALQISDLLLFVKVCLDSFVYAWRLPTYRRTLKTIFSLVLR</sequence>
<keyword evidence="6 11" id="KW-0472">Membrane</keyword>
<feature type="transmembrane region" description="Helical" evidence="11">
    <location>
        <begin position="131"/>
        <end position="151"/>
    </location>
</feature>
<feature type="transmembrane region" description="Helical" evidence="11">
    <location>
        <begin position="266"/>
        <end position="288"/>
    </location>
</feature>
<evidence type="ECO:0000256" key="1">
    <source>
        <dbReference type="ARBA" id="ARBA00004651"/>
    </source>
</evidence>
<evidence type="ECO:0000256" key="7">
    <source>
        <dbReference type="ARBA" id="ARBA00023170"/>
    </source>
</evidence>
<dbReference type="Gene3D" id="1.20.1070.10">
    <property type="entry name" value="Rhodopsin 7-helix transmembrane proteins"/>
    <property type="match status" value="1"/>
</dbReference>
<feature type="domain" description="G-protein coupled receptors family 1 profile" evidence="12">
    <location>
        <begin position="22"/>
        <end position="306"/>
    </location>
</feature>
<dbReference type="GO" id="GO:0004930">
    <property type="term" value="F:G protein-coupled receptor activity"/>
    <property type="evidence" value="ECO:0007669"/>
    <property type="project" value="UniProtKB-KW"/>
</dbReference>
<feature type="transmembrane region" description="Helical" evidence="11">
    <location>
        <begin position="43"/>
        <end position="69"/>
    </location>
</feature>
<evidence type="ECO:0000256" key="6">
    <source>
        <dbReference type="ARBA" id="ARBA00023136"/>
    </source>
</evidence>
<keyword evidence="14" id="KW-1185">Reference proteome</keyword>
<dbReference type="InterPro" id="IPR000276">
    <property type="entry name" value="GPCR_Rhodpsn"/>
</dbReference>
<name>A0AAD9R7P2_ACRCE</name>
<comment type="subcellular location">
    <subcellularLocation>
        <location evidence="1">Cell membrane</location>
        <topology evidence="1">Multi-pass membrane protein</topology>
    </subcellularLocation>
</comment>
<dbReference type="Proteomes" id="UP001249851">
    <property type="component" value="Unassembled WGS sequence"/>
</dbReference>
<evidence type="ECO:0000256" key="9">
    <source>
        <dbReference type="ARBA" id="ARBA00023224"/>
    </source>
</evidence>
<dbReference type="PANTHER" id="PTHR24246">
    <property type="entry name" value="OLFACTORY RECEPTOR AND ADENOSINE RECEPTOR"/>
    <property type="match status" value="1"/>
</dbReference>
<dbReference type="SUPFAM" id="SSF81321">
    <property type="entry name" value="Family A G protein-coupled receptor-like"/>
    <property type="match status" value="1"/>
</dbReference>
<gene>
    <name evidence="13" type="ORF">P5673_000828</name>
</gene>
<dbReference type="GO" id="GO:0005886">
    <property type="term" value="C:plasma membrane"/>
    <property type="evidence" value="ECO:0007669"/>
    <property type="project" value="UniProtKB-SubCell"/>
</dbReference>
<keyword evidence="9 10" id="KW-0807">Transducer</keyword>
<evidence type="ECO:0000256" key="2">
    <source>
        <dbReference type="ARBA" id="ARBA00022475"/>
    </source>
</evidence>
<keyword evidence="8" id="KW-0325">Glycoprotein</keyword>
<dbReference type="AlphaFoldDB" id="A0AAD9R7P2"/>
<evidence type="ECO:0000313" key="13">
    <source>
        <dbReference type="EMBL" id="KAK2574633.1"/>
    </source>
</evidence>
<feature type="transmembrane region" description="Helical" evidence="11">
    <location>
        <begin position="89"/>
        <end position="110"/>
    </location>
</feature>
<evidence type="ECO:0000256" key="10">
    <source>
        <dbReference type="RuleBase" id="RU000688"/>
    </source>
</evidence>
<keyword evidence="3 10" id="KW-0812">Transmembrane</keyword>
<feature type="transmembrane region" description="Helical" evidence="11">
    <location>
        <begin position="6"/>
        <end position="31"/>
    </location>
</feature>
<dbReference type="EMBL" id="JARQWQ010000001">
    <property type="protein sequence ID" value="KAK2574633.1"/>
    <property type="molecule type" value="Genomic_DNA"/>
</dbReference>
<evidence type="ECO:0000256" key="11">
    <source>
        <dbReference type="SAM" id="Phobius"/>
    </source>
</evidence>
<dbReference type="InterPro" id="IPR017452">
    <property type="entry name" value="GPCR_Rhodpsn_7TM"/>
</dbReference>
<feature type="transmembrane region" description="Helical" evidence="11">
    <location>
        <begin position="163"/>
        <end position="183"/>
    </location>
</feature>
<reference evidence="13" key="2">
    <citation type="journal article" date="2023" name="Science">
        <title>Genomic signatures of disease resistance in endangered staghorn corals.</title>
        <authorList>
            <person name="Vollmer S.V."/>
            <person name="Selwyn J.D."/>
            <person name="Despard B.A."/>
            <person name="Roesel C.L."/>
        </authorList>
    </citation>
    <scope>NUCLEOTIDE SEQUENCE</scope>
    <source>
        <strain evidence="13">K2</strain>
    </source>
</reference>
<reference evidence="13" key="1">
    <citation type="journal article" date="2023" name="G3 (Bethesda)">
        <title>Whole genome assembly and annotation of the endangered Caribbean coral Acropora cervicornis.</title>
        <authorList>
            <person name="Selwyn J.D."/>
            <person name="Vollmer S.V."/>
        </authorList>
    </citation>
    <scope>NUCLEOTIDE SEQUENCE</scope>
    <source>
        <strain evidence="13">K2</strain>
    </source>
</reference>
<evidence type="ECO:0000256" key="3">
    <source>
        <dbReference type="ARBA" id="ARBA00022692"/>
    </source>
</evidence>
<evidence type="ECO:0000256" key="5">
    <source>
        <dbReference type="ARBA" id="ARBA00023040"/>
    </source>
</evidence>
<dbReference type="PRINTS" id="PR00237">
    <property type="entry name" value="GPCRRHODOPSN"/>
</dbReference>
<evidence type="ECO:0000256" key="4">
    <source>
        <dbReference type="ARBA" id="ARBA00022989"/>
    </source>
</evidence>
<protein>
    <recommendedName>
        <fullName evidence="12">G-protein coupled receptors family 1 profile domain-containing protein</fullName>
    </recommendedName>
</protein>